<evidence type="ECO:0000256" key="14">
    <source>
        <dbReference type="ARBA" id="ARBA00049494"/>
    </source>
</evidence>
<dbReference type="FunFam" id="3.40.50.620:FF:000021">
    <property type="entry name" value="Riboflavin biosynthesis protein"/>
    <property type="match status" value="1"/>
</dbReference>
<evidence type="ECO:0000256" key="1">
    <source>
        <dbReference type="ARBA" id="ARBA00002121"/>
    </source>
</evidence>
<dbReference type="NCBIfam" id="NF004162">
    <property type="entry name" value="PRK05627.1-5"/>
    <property type="match status" value="1"/>
</dbReference>
<evidence type="ECO:0000256" key="11">
    <source>
        <dbReference type="ARBA" id="ARBA00022840"/>
    </source>
</evidence>
<proteinExistence type="inferred from homology"/>
<dbReference type="UniPathway" id="UPA00277">
    <property type="reaction ID" value="UER00407"/>
</dbReference>
<dbReference type="SUPFAM" id="SSF52374">
    <property type="entry name" value="Nucleotidylyl transferase"/>
    <property type="match status" value="1"/>
</dbReference>
<evidence type="ECO:0000256" key="8">
    <source>
        <dbReference type="ARBA" id="ARBA00022741"/>
    </source>
</evidence>
<evidence type="ECO:0000313" key="18">
    <source>
        <dbReference type="Proteomes" id="UP000246278"/>
    </source>
</evidence>
<evidence type="ECO:0000256" key="15">
    <source>
        <dbReference type="PIRNR" id="PIRNR004491"/>
    </source>
</evidence>
<keyword evidence="10 15" id="KW-0274">FAD</keyword>
<dbReference type="CDD" id="cd02064">
    <property type="entry name" value="FAD_synthetase_N"/>
    <property type="match status" value="1"/>
</dbReference>
<dbReference type="EMBL" id="PDNZ01000003">
    <property type="protein sequence ID" value="PWW82325.1"/>
    <property type="molecule type" value="Genomic_DNA"/>
</dbReference>
<evidence type="ECO:0000256" key="10">
    <source>
        <dbReference type="ARBA" id="ARBA00022827"/>
    </source>
</evidence>
<dbReference type="RefSeq" id="WP_110022798.1">
    <property type="nucleotide sequence ID" value="NZ_PDNZ01000003.1"/>
</dbReference>
<comment type="function">
    <text evidence="1">Catalyzes the phosphorylation of riboflavin to FMN followed by the adenylation of FMN to FAD.</text>
</comment>
<dbReference type="EC" id="2.7.1.26" evidence="15"/>
<dbReference type="UniPathway" id="UPA00276">
    <property type="reaction ID" value="UER00406"/>
</dbReference>
<dbReference type="SMART" id="SM00904">
    <property type="entry name" value="Flavokinase"/>
    <property type="match status" value="1"/>
</dbReference>
<dbReference type="EC" id="2.7.7.2" evidence="15"/>
<evidence type="ECO:0000259" key="16">
    <source>
        <dbReference type="SMART" id="SM00904"/>
    </source>
</evidence>
<evidence type="ECO:0000256" key="3">
    <source>
        <dbReference type="ARBA" id="ARBA00005201"/>
    </source>
</evidence>
<dbReference type="NCBIfam" id="TIGR00083">
    <property type="entry name" value="ribF"/>
    <property type="match status" value="1"/>
</dbReference>
<comment type="pathway">
    <text evidence="3 15">Cofactor biosynthesis; FMN biosynthesis; FMN from riboflavin (ATP route): step 1/1.</text>
</comment>
<dbReference type="PIRSF" id="PIRSF004491">
    <property type="entry name" value="FAD_Synth"/>
    <property type="match status" value="1"/>
</dbReference>
<dbReference type="Pfam" id="PF01687">
    <property type="entry name" value="Flavokinase"/>
    <property type="match status" value="1"/>
</dbReference>
<keyword evidence="11 15" id="KW-0067">ATP-binding</keyword>
<dbReference type="InterPro" id="IPR014729">
    <property type="entry name" value="Rossmann-like_a/b/a_fold"/>
</dbReference>
<dbReference type="GO" id="GO:0006747">
    <property type="term" value="P:FAD biosynthetic process"/>
    <property type="evidence" value="ECO:0007669"/>
    <property type="project" value="UniProtKB-UniRule"/>
</dbReference>
<keyword evidence="12" id="KW-0511">Multifunctional enzyme</keyword>
<comment type="catalytic activity">
    <reaction evidence="14 15">
        <text>FMN + ATP + H(+) = FAD + diphosphate</text>
        <dbReference type="Rhea" id="RHEA:17237"/>
        <dbReference type="ChEBI" id="CHEBI:15378"/>
        <dbReference type="ChEBI" id="CHEBI:30616"/>
        <dbReference type="ChEBI" id="CHEBI:33019"/>
        <dbReference type="ChEBI" id="CHEBI:57692"/>
        <dbReference type="ChEBI" id="CHEBI:58210"/>
        <dbReference type="EC" id="2.7.7.2"/>
    </reaction>
</comment>
<dbReference type="AlphaFoldDB" id="A0A317T6V8"/>
<dbReference type="GO" id="GO:0008531">
    <property type="term" value="F:riboflavin kinase activity"/>
    <property type="evidence" value="ECO:0007669"/>
    <property type="project" value="UniProtKB-UniRule"/>
</dbReference>
<evidence type="ECO:0000256" key="2">
    <source>
        <dbReference type="ARBA" id="ARBA00004726"/>
    </source>
</evidence>
<dbReference type="Proteomes" id="UP000246278">
    <property type="component" value="Unassembled WGS sequence"/>
</dbReference>
<dbReference type="PANTHER" id="PTHR22749">
    <property type="entry name" value="RIBOFLAVIN KINASE/FMN ADENYLYLTRANSFERASE"/>
    <property type="match status" value="1"/>
</dbReference>
<comment type="pathway">
    <text evidence="2 15">Cofactor biosynthesis; FAD biosynthesis; FAD from FMN: step 1/1.</text>
</comment>
<keyword evidence="9 15" id="KW-0418">Kinase</keyword>
<sequence length="321" mass="36002">MRIVIFQESKVMDYHTGEEVAFPQEPSAVTVGSYDGVHAGHRKIIGQMVKTASTLKLRSVVVTFEPHPRQVVNRDPSGRLKLLTLLEEKAMLIERLGVEWLFVVRFDNVFAARSSESFIQEVLVDRIGAKSIVIGYDHGFGRDRKGGVNTLCSMAEQNHFEVNVVDEVRLGSEHFSSTRIRTLLREGDIKEANLFLGSSYLISGKVVHGNKKGRKIGFPTVNIEIESSDKLLPKLGVYIATTVIDGCEFKAMMNIGVRPTVAADSAPVVEAYILGHSGDLYGKVLTFQLLERLRDEMRFSSFEALREQLRKDKKSVEQYQK</sequence>
<keyword evidence="7 15" id="KW-0548">Nucleotidyltransferase</keyword>
<keyword evidence="4 15" id="KW-0285">Flavoprotein</keyword>
<dbReference type="GO" id="GO:0009398">
    <property type="term" value="P:FMN biosynthetic process"/>
    <property type="evidence" value="ECO:0007669"/>
    <property type="project" value="UniProtKB-UniRule"/>
</dbReference>
<keyword evidence="8 15" id="KW-0547">Nucleotide-binding</keyword>
<dbReference type="GO" id="GO:0003919">
    <property type="term" value="F:FMN adenylyltransferase activity"/>
    <property type="evidence" value="ECO:0007669"/>
    <property type="project" value="UniProtKB-UniRule"/>
</dbReference>
<dbReference type="SUPFAM" id="SSF82114">
    <property type="entry name" value="Riboflavin kinase-like"/>
    <property type="match status" value="1"/>
</dbReference>
<organism evidence="17 18">
    <name type="scientific">Prosthecochloris marina</name>
    <dbReference type="NCBI Taxonomy" id="2017681"/>
    <lineage>
        <taxon>Bacteria</taxon>
        <taxon>Pseudomonadati</taxon>
        <taxon>Chlorobiota</taxon>
        <taxon>Chlorobiia</taxon>
        <taxon>Chlorobiales</taxon>
        <taxon>Chlorobiaceae</taxon>
        <taxon>Prosthecochloris</taxon>
    </lineage>
</organism>
<evidence type="ECO:0000256" key="7">
    <source>
        <dbReference type="ARBA" id="ARBA00022695"/>
    </source>
</evidence>
<dbReference type="InterPro" id="IPR002606">
    <property type="entry name" value="Riboflavin_kinase_bac"/>
</dbReference>
<dbReference type="InterPro" id="IPR023468">
    <property type="entry name" value="Riboflavin_kinase"/>
</dbReference>
<dbReference type="Gene3D" id="3.40.50.620">
    <property type="entry name" value="HUPs"/>
    <property type="match status" value="1"/>
</dbReference>
<reference evidence="18" key="1">
    <citation type="submission" date="2017-10" db="EMBL/GenBank/DDBJ databases">
        <authorList>
            <person name="Gaisin V.A."/>
            <person name="Rysina M.S."/>
            <person name="Grouzdev D.S."/>
        </authorList>
    </citation>
    <scope>NUCLEOTIDE SEQUENCE [LARGE SCALE GENOMIC DNA]</scope>
    <source>
        <strain evidence="18">V1</strain>
    </source>
</reference>
<gene>
    <name evidence="17" type="ORF">CR164_04790</name>
</gene>
<accession>A0A317T6V8</accession>
<evidence type="ECO:0000256" key="5">
    <source>
        <dbReference type="ARBA" id="ARBA00022643"/>
    </source>
</evidence>
<evidence type="ECO:0000256" key="9">
    <source>
        <dbReference type="ARBA" id="ARBA00022777"/>
    </source>
</evidence>
<dbReference type="GO" id="GO:0005524">
    <property type="term" value="F:ATP binding"/>
    <property type="evidence" value="ECO:0007669"/>
    <property type="project" value="UniProtKB-UniRule"/>
</dbReference>
<dbReference type="NCBIfam" id="NF004160">
    <property type="entry name" value="PRK05627.1-3"/>
    <property type="match status" value="1"/>
</dbReference>
<keyword evidence="18" id="KW-1185">Reference proteome</keyword>
<dbReference type="PANTHER" id="PTHR22749:SF6">
    <property type="entry name" value="RIBOFLAVIN KINASE"/>
    <property type="match status" value="1"/>
</dbReference>
<protein>
    <recommendedName>
        <fullName evidence="15">Riboflavin biosynthesis protein</fullName>
    </recommendedName>
    <domain>
        <recommendedName>
            <fullName evidence="15">Riboflavin kinase</fullName>
            <ecNumber evidence="15">2.7.1.26</ecNumber>
        </recommendedName>
        <alternativeName>
            <fullName evidence="15">Flavokinase</fullName>
        </alternativeName>
    </domain>
    <domain>
        <recommendedName>
            <fullName evidence="15">FMN adenylyltransferase</fullName>
            <ecNumber evidence="15">2.7.7.2</ecNumber>
        </recommendedName>
        <alternativeName>
            <fullName evidence="15">FAD pyrophosphorylase</fullName>
        </alternativeName>
        <alternativeName>
            <fullName evidence="15">FAD synthase</fullName>
        </alternativeName>
    </domain>
</protein>
<evidence type="ECO:0000256" key="4">
    <source>
        <dbReference type="ARBA" id="ARBA00022630"/>
    </source>
</evidence>
<keyword evidence="6 15" id="KW-0808">Transferase</keyword>
<dbReference type="GO" id="GO:0009231">
    <property type="term" value="P:riboflavin biosynthetic process"/>
    <property type="evidence" value="ECO:0007669"/>
    <property type="project" value="InterPro"/>
</dbReference>
<evidence type="ECO:0000256" key="6">
    <source>
        <dbReference type="ARBA" id="ARBA00022679"/>
    </source>
</evidence>
<evidence type="ECO:0000256" key="13">
    <source>
        <dbReference type="ARBA" id="ARBA00047880"/>
    </source>
</evidence>
<keyword evidence="5 15" id="KW-0288">FMN</keyword>
<dbReference type="OrthoDB" id="9803667at2"/>
<dbReference type="Gene3D" id="2.40.30.30">
    <property type="entry name" value="Riboflavin kinase-like"/>
    <property type="match status" value="1"/>
</dbReference>
<dbReference type="InterPro" id="IPR023465">
    <property type="entry name" value="Riboflavin_kinase_dom_sf"/>
</dbReference>
<name>A0A317T6V8_9CHLB</name>
<dbReference type="InterPro" id="IPR015865">
    <property type="entry name" value="Riboflavin_kinase_bac/euk"/>
</dbReference>
<evidence type="ECO:0000256" key="12">
    <source>
        <dbReference type="ARBA" id="ARBA00023268"/>
    </source>
</evidence>
<dbReference type="Pfam" id="PF06574">
    <property type="entry name" value="FAD_syn"/>
    <property type="match status" value="1"/>
</dbReference>
<feature type="domain" description="Riboflavin kinase" evidence="16">
    <location>
        <begin position="195"/>
        <end position="321"/>
    </location>
</feature>
<comment type="caution">
    <text evidence="17">The sequence shown here is derived from an EMBL/GenBank/DDBJ whole genome shotgun (WGS) entry which is preliminary data.</text>
</comment>
<dbReference type="InterPro" id="IPR015864">
    <property type="entry name" value="FAD_synthase"/>
</dbReference>
<comment type="catalytic activity">
    <reaction evidence="13 15">
        <text>riboflavin + ATP = FMN + ADP + H(+)</text>
        <dbReference type="Rhea" id="RHEA:14357"/>
        <dbReference type="ChEBI" id="CHEBI:15378"/>
        <dbReference type="ChEBI" id="CHEBI:30616"/>
        <dbReference type="ChEBI" id="CHEBI:57986"/>
        <dbReference type="ChEBI" id="CHEBI:58210"/>
        <dbReference type="ChEBI" id="CHEBI:456216"/>
        <dbReference type="EC" id="2.7.1.26"/>
    </reaction>
</comment>
<evidence type="ECO:0000313" key="17">
    <source>
        <dbReference type="EMBL" id="PWW82325.1"/>
    </source>
</evidence>
<comment type="similarity">
    <text evidence="15">Belongs to the ribF family.</text>
</comment>